<feature type="transmembrane region" description="Helical" evidence="7">
    <location>
        <begin position="48"/>
        <end position="66"/>
    </location>
</feature>
<dbReference type="PANTHER" id="PTHR30106">
    <property type="entry name" value="INNER MEMBRANE PROTEIN YEIH-RELATED"/>
    <property type="match status" value="1"/>
</dbReference>
<protein>
    <submittedName>
        <fullName evidence="8">YeiH family putative sulfate export transporter</fullName>
    </submittedName>
</protein>
<dbReference type="PANTHER" id="PTHR30106:SF2">
    <property type="entry name" value="UPF0324 INNER MEMBRANE PROTEIN YEIH"/>
    <property type="match status" value="1"/>
</dbReference>
<feature type="transmembrane region" description="Helical" evidence="7">
    <location>
        <begin position="326"/>
        <end position="349"/>
    </location>
</feature>
<keyword evidence="6 7" id="KW-0472">Membrane</keyword>
<evidence type="ECO:0000256" key="5">
    <source>
        <dbReference type="ARBA" id="ARBA00022989"/>
    </source>
</evidence>
<dbReference type="NCBIfam" id="TIGR00698">
    <property type="entry name" value="YeiH family putative sulfate export transporter"/>
    <property type="match status" value="1"/>
</dbReference>
<dbReference type="EMBL" id="JACOGC010000007">
    <property type="protein sequence ID" value="MBC3886409.1"/>
    <property type="molecule type" value="Genomic_DNA"/>
</dbReference>
<evidence type="ECO:0000256" key="1">
    <source>
        <dbReference type="ARBA" id="ARBA00004651"/>
    </source>
</evidence>
<feature type="transmembrane region" description="Helical" evidence="7">
    <location>
        <begin position="17"/>
        <end position="36"/>
    </location>
</feature>
<evidence type="ECO:0000313" key="8">
    <source>
        <dbReference type="EMBL" id="MBC3886409.1"/>
    </source>
</evidence>
<dbReference type="Proteomes" id="UP000613113">
    <property type="component" value="Unassembled WGS sequence"/>
</dbReference>
<dbReference type="InterPro" id="IPR004630">
    <property type="entry name" value="UPF0324_YeiH-like"/>
</dbReference>
<keyword evidence="4 7" id="KW-0812">Transmembrane</keyword>
<proteinExistence type="inferred from homology"/>
<feature type="transmembrane region" description="Helical" evidence="7">
    <location>
        <begin position="300"/>
        <end position="320"/>
    </location>
</feature>
<evidence type="ECO:0000256" key="3">
    <source>
        <dbReference type="ARBA" id="ARBA00022475"/>
    </source>
</evidence>
<gene>
    <name evidence="8" type="ORF">H8K27_14875</name>
</gene>
<comment type="subcellular location">
    <subcellularLocation>
        <location evidence="1">Cell membrane</location>
        <topology evidence="1">Multi-pass membrane protein</topology>
    </subcellularLocation>
</comment>
<accession>A0ABR6YR91</accession>
<dbReference type="Pfam" id="PF03601">
    <property type="entry name" value="Cons_hypoth698"/>
    <property type="match status" value="1"/>
</dbReference>
<evidence type="ECO:0000256" key="7">
    <source>
        <dbReference type="SAM" id="Phobius"/>
    </source>
</evidence>
<feature type="transmembrane region" description="Helical" evidence="7">
    <location>
        <begin position="101"/>
        <end position="125"/>
    </location>
</feature>
<dbReference type="InterPro" id="IPR018383">
    <property type="entry name" value="UPF0324_pro"/>
</dbReference>
<sequence>MPAYTTFSTARRFGKNVSLFSPGVFLCACFALGALLMAQQSWMQQHGLSALSIAMLAGICLGNSLFRQHAAQFGKGIQFSRQELLRSGIVLYGLRLSLQDITHIGLLAVLIDALIVCSTFGIALFLGTKVFRLNRELSMLIGAGSAICGAAAIMATEPVVKGKSEEVSVAIAGVVLFGSCSMLLYPIFPRLLTHLSPTAYGIYAGSTIHEAGQVIVAGKAVSDLAADTAIITKMVRVMMLAPFLLLLPAGLRHFHTPCEKNGQTSVRMPWFAVLFILVVGINSTGWIGEAYRVSLIQADTFALSMAMFALGVNTQISTVLKAGWPPFLLSASLWIWLIAGGALVNYLLIAI</sequence>
<reference evidence="8 9" key="1">
    <citation type="submission" date="2020-08" db="EMBL/GenBank/DDBJ databases">
        <title>Novel species isolated from subtropical streams in China.</title>
        <authorList>
            <person name="Lu H."/>
        </authorList>
    </citation>
    <scope>NUCLEOTIDE SEQUENCE [LARGE SCALE GENOMIC DNA]</scope>
    <source>
        <strain evidence="8 9">FT31W</strain>
    </source>
</reference>
<feature type="transmembrane region" description="Helical" evidence="7">
    <location>
        <begin position="267"/>
        <end position="288"/>
    </location>
</feature>
<organism evidence="8 9">
    <name type="scientific">Undibacterium griseum</name>
    <dbReference type="NCBI Taxonomy" id="2762295"/>
    <lineage>
        <taxon>Bacteria</taxon>
        <taxon>Pseudomonadati</taxon>
        <taxon>Pseudomonadota</taxon>
        <taxon>Betaproteobacteria</taxon>
        <taxon>Burkholderiales</taxon>
        <taxon>Oxalobacteraceae</taxon>
        <taxon>Undibacterium</taxon>
    </lineage>
</organism>
<dbReference type="RefSeq" id="WP_186863960.1">
    <property type="nucleotide sequence ID" value="NZ_JACOGC010000007.1"/>
</dbReference>
<feature type="transmembrane region" description="Helical" evidence="7">
    <location>
        <begin position="167"/>
        <end position="188"/>
    </location>
</feature>
<name>A0ABR6YR91_9BURK</name>
<comment type="caution">
    <text evidence="8">The sequence shown here is derived from an EMBL/GenBank/DDBJ whole genome shotgun (WGS) entry which is preliminary data.</text>
</comment>
<evidence type="ECO:0000256" key="2">
    <source>
        <dbReference type="ARBA" id="ARBA00007977"/>
    </source>
</evidence>
<evidence type="ECO:0000313" key="9">
    <source>
        <dbReference type="Proteomes" id="UP000613113"/>
    </source>
</evidence>
<evidence type="ECO:0000256" key="4">
    <source>
        <dbReference type="ARBA" id="ARBA00022692"/>
    </source>
</evidence>
<feature type="transmembrane region" description="Helical" evidence="7">
    <location>
        <begin position="137"/>
        <end position="155"/>
    </location>
</feature>
<evidence type="ECO:0000256" key="6">
    <source>
        <dbReference type="ARBA" id="ARBA00023136"/>
    </source>
</evidence>
<keyword evidence="3" id="KW-1003">Cell membrane</keyword>
<keyword evidence="9" id="KW-1185">Reference proteome</keyword>
<feature type="transmembrane region" description="Helical" evidence="7">
    <location>
        <begin position="237"/>
        <end position="255"/>
    </location>
</feature>
<comment type="similarity">
    <text evidence="2">Belongs to the UPF0324 family.</text>
</comment>
<keyword evidence="5 7" id="KW-1133">Transmembrane helix</keyword>